<sequence length="212" mass="23132">MIALGSVFSALEVVPLSLVGFEACENYRLSQAQPWVARYRWTILCFVAVAFWNLLGAGLLGFTINPPISLYYVQGLNLTPTHGHAALFGVYGMLGIGLMLFCLRGLTARAAWSEPLLKTMFWSLNIGLAMMVFLSLLPMGLYQAYEAIAHGYWFARSPAVVHSPLIEHLAWLRVPGDIVFAVGGIALGLFALRLHTAGRRALPIGKAANQQA</sequence>
<keyword evidence="1" id="KW-1133">Transmembrane helix</keyword>
<dbReference type="GO" id="GO:0016020">
    <property type="term" value="C:membrane"/>
    <property type="evidence" value="ECO:0007669"/>
    <property type="project" value="InterPro"/>
</dbReference>
<evidence type="ECO:0000313" key="2">
    <source>
        <dbReference type="EMBL" id="SEP71678.1"/>
    </source>
</evidence>
<dbReference type="PANTHER" id="PTHR10422:SF38">
    <property type="entry name" value="CYTOCHROME B SUBUNIT OF NITRIC OXIDE REDUCTASE"/>
    <property type="match status" value="1"/>
</dbReference>
<dbReference type="InterPro" id="IPR000883">
    <property type="entry name" value="Cyt_C_Oxase_1"/>
</dbReference>
<dbReference type="EMBL" id="FOFS01000001">
    <property type="protein sequence ID" value="SEP71678.1"/>
    <property type="molecule type" value="Genomic_DNA"/>
</dbReference>
<organism evidence="2 3">
    <name type="scientific">Solimonas aquatica</name>
    <dbReference type="NCBI Taxonomy" id="489703"/>
    <lineage>
        <taxon>Bacteria</taxon>
        <taxon>Pseudomonadati</taxon>
        <taxon>Pseudomonadota</taxon>
        <taxon>Gammaproteobacteria</taxon>
        <taxon>Nevskiales</taxon>
        <taxon>Nevskiaceae</taxon>
        <taxon>Solimonas</taxon>
    </lineage>
</organism>
<feature type="transmembrane region" description="Helical" evidence="1">
    <location>
        <begin position="170"/>
        <end position="192"/>
    </location>
</feature>
<dbReference type="PANTHER" id="PTHR10422">
    <property type="entry name" value="CYTOCHROME C OXIDASE SUBUNIT 1"/>
    <property type="match status" value="1"/>
</dbReference>
<dbReference type="STRING" id="489703.SAMN04488038_101274"/>
<accession>A0A1H9A6S7</accession>
<proteinExistence type="predicted"/>
<name>A0A1H9A6S7_9GAMM</name>
<reference evidence="2 3" key="1">
    <citation type="submission" date="2016-10" db="EMBL/GenBank/DDBJ databases">
        <authorList>
            <person name="de Groot N.N."/>
        </authorList>
    </citation>
    <scope>NUCLEOTIDE SEQUENCE [LARGE SCALE GENOMIC DNA]</scope>
    <source>
        <strain evidence="2 3">DSM 25927</strain>
    </source>
</reference>
<keyword evidence="3" id="KW-1185">Reference proteome</keyword>
<feature type="transmembrane region" description="Helical" evidence="1">
    <location>
        <begin position="41"/>
        <end position="64"/>
    </location>
</feature>
<feature type="transmembrane region" description="Helical" evidence="1">
    <location>
        <begin position="84"/>
        <end position="103"/>
    </location>
</feature>
<evidence type="ECO:0000256" key="1">
    <source>
        <dbReference type="SAM" id="Phobius"/>
    </source>
</evidence>
<dbReference type="GO" id="GO:0009060">
    <property type="term" value="P:aerobic respiration"/>
    <property type="evidence" value="ECO:0007669"/>
    <property type="project" value="InterPro"/>
</dbReference>
<keyword evidence="1" id="KW-0472">Membrane</keyword>
<protein>
    <submittedName>
        <fullName evidence="2">Cytochrome C and Quinol oxidase polypeptide I</fullName>
    </submittedName>
</protein>
<evidence type="ECO:0000313" key="3">
    <source>
        <dbReference type="Proteomes" id="UP000199233"/>
    </source>
</evidence>
<dbReference type="GO" id="GO:0020037">
    <property type="term" value="F:heme binding"/>
    <property type="evidence" value="ECO:0007669"/>
    <property type="project" value="InterPro"/>
</dbReference>
<dbReference type="AlphaFoldDB" id="A0A1H9A6S7"/>
<dbReference type="SUPFAM" id="SSF81442">
    <property type="entry name" value="Cytochrome c oxidase subunit I-like"/>
    <property type="match status" value="1"/>
</dbReference>
<dbReference type="Gene3D" id="1.20.210.10">
    <property type="entry name" value="Cytochrome c oxidase-like, subunit I domain"/>
    <property type="match status" value="1"/>
</dbReference>
<feature type="transmembrane region" description="Helical" evidence="1">
    <location>
        <begin position="124"/>
        <end position="145"/>
    </location>
</feature>
<dbReference type="InterPro" id="IPR036927">
    <property type="entry name" value="Cyt_c_oxase-like_su1_sf"/>
</dbReference>
<dbReference type="Proteomes" id="UP000199233">
    <property type="component" value="Unassembled WGS sequence"/>
</dbReference>
<dbReference type="GO" id="GO:0004129">
    <property type="term" value="F:cytochrome-c oxidase activity"/>
    <property type="evidence" value="ECO:0007669"/>
    <property type="project" value="InterPro"/>
</dbReference>
<gene>
    <name evidence="2" type="ORF">SAMN04488038_101274</name>
</gene>
<dbReference type="Pfam" id="PF00115">
    <property type="entry name" value="COX1"/>
    <property type="match status" value="1"/>
</dbReference>
<keyword evidence="1" id="KW-0812">Transmembrane</keyword>